<keyword evidence="2" id="KW-0328">Glycosyltransferase</keyword>
<evidence type="ECO:0000313" key="3">
    <source>
        <dbReference type="Proteomes" id="UP001305521"/>
    </source>
</evidence>
<dbReference type="Pfam" id="PF13692">
    <property type="entry name" value="Glyco_trans_1_4"/>
    <property type="match status" value="1"/>
</dbReference>
<dbReference type="GO" id="GO:0016757">
    <property type="term" value="F:glycosyltransferase activity"/>
    <property type="evidence" value="ECO:0007669"/>
    <property type="project" value="UniProtKB-KW"/>
</dbReference>
<dbReference type="Proteomes" id="UP001305521">
    <property type="component" value="Chromosome"/>
</dbReference>
<sequence>MPFDSVPAATASAETRPLSVLYVLSSFPVLSETFVSNEIRAMRALGHKIVPLTIRDHHGPCQPEDEALKPGIQRLEELPRVTAMLRAVMGPARLRAAMRFIRTQQGLPRRSLLLAAARVALAARRHGCTHVHAHFAHAATATAIAGARLAGCTVSFIGHGFEVYGTPADLPLKLASADLAVATCFDMRDDMLAMAPGARVVVVPCGIDPARFRPRSGASNGRLLAIGRLAPQKGYELLLDALAALPPMARPCIDAVGEGALRPVLEAKIEALGLWPWMRLLGARPSGWIAEEGPRYQGFVAPYVICADGDRDTGPIVLKEAMAMGLPVLASALMGMKETVADVGGRLILPGDRRALTDGLGWIAGLSAAERAAIGRAGRAHIEAGFSLASQARQLGALFAGLQARPHA</sequence>
<accession>A0ABZ0PBQ3</accession>
<reference evidence="2 3" key="1">
    <citation type="submission" date="2023-11" db="EMBL/GenBank/DDBJ databases">
        <title>Arctic aerobic anoxygenic photoheterotroph Sediminicoccus rosea KRV36 adapts its photosynthesis to long days of polar summer.</title>
        <authorList>
            <person name="Tomasch J."/>
            <person name="Kopejtka K."/>
            <person name="Bily T."/>
            <person name="Gardiner A.T."/>
            <person name="Gardian Z."/>
            <person name="Shivaramu S."/>
            <person name="Koblizek M."/>
            <person name="Engelhardt F."/>
            <person name="Kaftan D."/>
        </authorList>
    </citation>
    <scope>NUCLEOTIDE SEQUENCE [LARGE SCALE GENOMIC DNA]</scope>
    <source>
        <strain evidence="2 3">R-30</strain>
    </source>
</reference>
<organism evidence="2 3">
    <name type="scientific">Sediminicoccus rosea</name>
    <dbReference type="NCBI Taxonomy" id="1225128"/>
    <lineage>
        <taxon>Bacteria</taxon>
        <taxon>Pseudomonadati</taxon>
        <taxon>Pseudomonadota</taxon>
        <taxon>Alphaproteobacteria</taxon>
        <taxon>Acetobacterales</taxon>
        <taxon>Roseomonadaceae</taxon>
        <taxon>Sediminicoccus</taxon>
    </lineage>
</organism>
<evidence type="ECO:0000259" key="1">
    <source>
        <dbReference type="Pfam" id="PF13439"/>
    </source>
</evidence>
<dbReference type="PANTHER" id="PTHR45947">
    <property type="entry name" value="SULFOQUINOVOSYL TRANSFERASE SQD2"/>
    <property type="match status" value="1"/>
</dbReference>
<dbReference type="InterPro" id="IPR028098">
    <property type="entry name" value="Glyco_trans_4-like_N"/>
</dbReference>
<keyword evidence="3" id="KW-1185">Reference proteome</keyword>
<feature type="domain" description="Glycosyltransferase subfamily 4-like N-terminal" evidence="1">
    <location>
        <begin position="32"/>
        <end position="211"/>
    </location>
</feature>
<dbReference type="EMBL" id="CP137852">
    <property type="protein sequence ID" value="WPB82946.1"/>
    <property type="molecule type" value="Genomic_DNA"/>
</dbReference>
<dbReference type="PANTHER" id="PTHR45947:SF3">
    <property type="entry name" value="SULFOQUINOVOSYL TRANSFERASE SQD2"/>
    <property type="match status" value="1"/>
</dbReference>
<gene>
    <name evidence="2" type="ORF">R9Z33_12600</name>
</gene>
<dbReference type="EC" id="2.4.-.-" evidence="2"/>
<dbReference type="RefSeq" id="WP_318646927.1">
    <property type="nucleotide sequence ID" value="NZ_CP137852.1"/>
</dbReference>
<dbReference type="SUPFAM" id="SSF53756">
    <property type="entry name" value="UDP-Glycosyltransferase/glycogen phosphorylase"/>
    <property type="match status" value="1"/>
</dbReference>
<dbReference type="Pfam" id="PF13439">
    <property type="entry name" value="Glyco_transf_4"/>
    <property type="match status" value="1"/>
</dbReference>
<proteinExistence type="predicted"/>
<keyword evidence="2" id="KW-0808">Transferase</keyword>
<name>A0ABZ0PBQ3_9PROT</name>
<dbReference type="InterPro" id="IPR050194">
    <property type="entry name" value="Glycosyltransferase_grp1"/>
</dbReference>
<evidence type="ECO:0000313" key="2">
    <source>
        <dbReference type="EMBL" id="WPB82946.1"/>
    </source>
</evidence>
<dbReference type="Gene3D" id="3.40.50.2000">
    <property type="entry name" value="Glycogen Phosphorylase B"/>
    <property type="match status" value="2"/>
</dbReference>
<protein>
    <submittedName>
        <fullName evidence="2">Glycosyltransferase</fullName>
        <ecNumber evidence="2">2.4.-.-</ecNumber>
    </submittedName>
</protein>